<dbReference type="PANTHER" id="PTHR38439:SF3">
    <property type="entry name" value="COPPER-RESISTANT CUPROPROTEIN COPI"/>
    <property type="match status" value="1"/>
</dbReference>
<dbReference type="Pfam" id="PF00127">
    <property type="entry name" value="Copper-bind"/>
    <property type="match status" value="1"/>
</dbReference>
<sequence>MKNLSRRQFIFGASALALLPAASWAHNHGHGGHGGNGGGHHHGHGNHGSHGNHGHQGHQHHHGMDHTTKIGRQGQANEVTRTIQIDMTDDMRFSPDQLEIKVGDTVRFFVRNMGQLKHEFVMGTLDELKEHAEMMKYHPHMDHTEPNMISLNPRQRGAVIWHFDQPGTYYYGCLEPGHYEAGMIGKILVSN</sequence>
<keyword evidence="3" id="KW-0249">Electron transport</keyword>
<gene>
    <name evidence="8" type="ORF">THIAE_08030</name>
</gene>
<accession>W0DWU2</accession>
<keyword evidence="4" id="KW-0186">Copper</keyword>
<dbReference type="GO" id="GO:0005507">
    <property type="term" value="F:copper ion binding"/>
    <property type="evidence" value="ECO:0007669"/>
    <property type="project" value="InterPro"/>
</dbReference>
<keyword evidence="9" id="KW-1185">Reference proteome</keyword>
<dbReference type="PANTHER" id="PTHR38439">
    <property type="entry name" value="AURACYANIN-B"/>
    <property type="match status" value="1"/>
</dbReference>
<dbReference type="InterPro" id="IPR033138">
    <property type="entry name" value="Cu_oxidase_CS"/>
</dbReference>
<dbReference type="InterPro" id="IPR028871">
    <property type="entry name" value="BlueCu_1_BS"/>
</dbReference>
<evidence type="ECO:0000259" key="7">
    <source>
        <dbReference type="Pfam" id="PF00127"/>
    </source>
</evidence>
<dbReference type="STRING" id="717772.THIAE_08030"/>
<evidence type="ECO:0000313" key="9">
    <source>
        <dbReference type="Proteomes" id="UP000005380"/>
    </source>
</evidence>
<protein>
    <recommendedName>
        <fullName evidence="7">Blue (type 1) copper domain-containing protein</fullName>
    </recommendedName>
</protein>
<evidence type="ECO:0000256" key="1">
    <source>
        <dbReference type="ARBA" id="ARBA00022448"/>
    </source>
</evidence>
<keyword evidence="6" id="KW-0732">Signal</keyword>
<dbReference type="InterPro" id="IPR008972">
    <property type="entry name" value="Cupredoxin"/>
</dbReference>
<dbReference type="EMBL" id="CP007030">
    <property type="protein sequence ID" value="AHF01713.1"/>
    <property type="molecule type" value="Genomic_DNA"/>
</dbReference>
<dbReference type="PROSITE" id="PS00079">
    <property type="entry name" value="MULTICOPPER_OXIDASE1"/>
    <property type="match status" value="1"/>
</dbReference>
<dbReference type="InParanoid" id="W0DWU2"/>
<reference evidence="8 9" key="1">
    <citation type="submission" date="2013-12" db="EMBL/GenBank/DDBJ databases">
        <authorList>
            <consortium name="DOE Joint Genome Institute"/>
            <person name="Kappler U."/>
            <person name="Huntemann M."/>
            <person name="Han J."/>
            <person name="Chen A."/>
            <person name="Kyrpides N."/>
            <person name="Mavromatis K."/>
            <person name="Markowitz V."/>
            <person name="Palaniappan K."/>
            <person name="Ivanova N."/>
            <person name="Schaumberg A."/>
            <person name="Pati A."/>
            <person name="Liolios K."/>
            <person name="Nordberg H.P."/>
            <person name="Cantor M.N."/>
            <person name="Hua S.X."/>
            <person name="Woyke T."/>
        </authorList>
    </citation>
    <scope>NUCLEOTIDE SEQUENCE [LARGE SCALE GENOMIC DNA]</scope>
    <source>
        <strain evidence="9">AL2</strain>
    </source>
</reference>
<dbReference type="InterPro" id="IPR050845">
    <property type="entry name" value="Cu-binding_ET"/>
</dbReference>
<keyword evidence="1" id="KW-0813">Transport</keyword>
<dbReference type="CDD" id="cd04211">
    <property type="entry name" value="Cupredoxin_like_2"/>
    <property type="match status" value="1"/>
</dbReference>
<dbReference type="eggNOG" id="COG4454">
    <property type="taxonomic scope" value="Bacteria"/>
</dbReference>
<dbReference type="Gene3D" id="2.60.40.420">
    <property type="entry name" value="Cupredoxins - blue copper proteins"/>
    <property type="match status" value="1"/>
</dbReference>
<feature type="domain" description="Blue (type 1) copper" evidence="7">
    <location>
        <begin position="83"/>
        <end position="189"/>
    </location>
</feature>
<dbReference type="PROSITE" id="PS00196">
    <property type="entry name" value="COPPER_BLUE"/>
    <property type="match status" value="1"/>
</dbReference>
<dbReference type="InterPro" id="IPR006311">
    <property type="entry name" value="TAT_signal"/>
</dbReference>
<dbReference type="InterPro" id="IPR000923">
    <property type="entry name" value="BlueCu_1"/>
</dbReference>
<dbReference type="HOGENOM" id="CLU_102172_0_0_6"/>
<dbReference type="OrthoDB" id="9816061at2"/>
<evidence type="ECO:0000256" key="4">
    <source>
        <dbReference type="ARBA" id="ARBA00023008"/>
    </source>
</evidence>
<name>W0DWU2_9GAMM</name>
<evidence type="ECO:0000256" key="6">
    <source>
        <dbReference type="SAM" id="SignalP"/>
    </source>
</evidence>
<dbReference type="SUPFAM" id="SSF49503">
    <property type="entry name" value="Cupredoxins"/>
    <property type="match status" value="1"/>
</dbReference>
<dbReference type="GO" id="GO:0009055">
    <property type="term" value="F:electron transfer activity"/>
    <property type="evidence" value="ECO:0007669"/>
    <property type="project" value="InterPro"/>
</dbReference>
<feature type="compositionally biased region" description="Basic residues" evidence="5">
    <location>
        <begin position="39"/>
        <end position="61"/>
    </location>
</feature>
<proteinExistence type="predicted"/>
<feature type="chain" id="PRO_5004787062" description="Blue (type 1) copper domain-containing protein" evidence="6">
    <location>
        <begin position="26"/>
        <end position="191"/>
    </location>
</feature>
<dbReference type="Proteomes" id="UP000005380">
    <property type="component" value="Chromosome"/>
</dbReference>
<dbReference type="RefSeq" id="WP_006460693.1">
    <property type="nucleotide sequence ID" value="NZ_CP007030.1"/>
</dbReference>
<feature type="signal peptide" evidence="6">
    <location>
        <begin position="1"/>
        <end position="25"/>
    </location>
</feature>
<evidence type="ECO:0000313" key="8">
    <source>
        <dbReference type="EMBL" id="AHF01713.1"/>
    </source>
</evidence>
<evidence type="ECO:0000256" key="2">
    <source>
        <dbReference type="ARBA" id="ARBA00022723"/>
    </source>
</evidence>
<organism evidence="8 9">
    <name type="scientific">Thiomicrospira aerophila AL3</name>
    <dbReference type="NCBI Taxonomy" id="717772"/>
    <lineage>
        <taxon>Bacteria</taxon>
        <taxon>Pseudomonadati</taxon>
        <taxon>Pseudomonadota</taxon>
        <taxon>Gammaproteobacteria</taxon>
        <taxon>Thiotrichales</taxon>
        <taxon>Piscirickettsiaceae</taxon>
        <taxon>Thiomicrospira</taxon>
    </lineage>
</organism>
<dbReference type="AlphaFoldDB" id="W0DWU2"/>
<dbReference type="KEGG" id="tao:THIAE_08030"/>
<feature type="region of interest" description="Disordered" evidence="5">
    <location>
        <begin position="29"/>
        <end position="74"/>
    </location>
</feature>
<keyword evidence="2" id="KW-0479">Metal-binding</keyword>
<evidence type="ECO:0000256" key="3">
    <source>
        <dbReference type="ARBA" id="ARBA00022982"/>
    </source>
</evidence>
<dbReference type="PROSITE" id="PS51318">
    <property type="entry name" value="TAT"/>
    <property type="match status" value="1"/>
</dbReference>
<evidence type="ECO:0000256" key="5">
    <source>
        <dbReference type="SAM" id="MobiDB-lite"/>
    </source>
</evidence>